<evidence type="ECO:0000313" key="2">
    <source>
        <dbReference type="Proteomes" id="UP000178372"/>
    </source>
</evidence>
<dbReference type="InterPro" id="IPR029063">
    <property type="entry name" value="SAM-dependent_MTases_sf"/>
</dbReference>
<dbReference type="GO" id="GO:0016274">
    <property type="term" value="F:protein-arginine N-methyltransferase activity"/>
    <property type="evidence" value="ECO:0007669"/>
    <property type="project" value="InterPro"/>
</dbReference>
<dbReference type="PANTHER" id="PTHR11006">
    <property type="entry name" value="PROTEIN ARGININE N-METHYLTRANSFERASE"/>
    <property type="match status" value="1"/>
</dbReference>
<protein>
    <recommendedName>
        <fullName evidence="3">PRMT5 oligomerisation domain-containing protein</fullName>
    </recommendedName>
</protein>
<dbReference type="PANTHER" id="PTHR11006:SF4">
    <property type="entry name" value="PROTEIN ARGININE N-METHYLTRANSFERASE 7"/>
    <property type="match status" value="1"/>
</dbReference>
<dbReference type="EMBL" id="MFZF01000011">
    <property type="protein sequence ID" value="OGK16774.1"/>
    <property type="molecule type" value="Genomic_DNA"/>
</dbReference>
<sequence>IFSLIKLMDVFSNLMVIGECLLDKKRTDAFRKAILKAVKKGDVVLDVGTGSGILAMFAAQAGAKKVYAVEIAPDVAGFAQGNFDANRFKSKMRLINKNIVDLKLRFKPNVITMELLDTGLVAEDQSIAVNYLHENGMIVEDTKLIPYKYDCALQFVNYDFNFYGIKMPFVIQSRNFGVKTRIVEKLSDRIVYETIDFRKHVNMYIKKTLTVQIKKSGEINALVLYAKTYLTPGVTLWGTTDMNMPVVVPLKKKNVKKNQMVTVIIDYFMSKGFSNFRAEVK</sequence>
<dbReference type="SUPFAM" id="SSF53335">
    <property type="entry name" value="S-adenosyl-L-methionine-dependent methyltransferases"/>
    <property type="match status" value="1"/>
</dbReference>
<evidence type="ECO:0008006" key="3">
    <source>
        <dbReference type="Google" id="ProtNLM"/>
    </source>
</evidence>
<reference evidence="1 2" key="1">
    <citation type="journal article" date="2016" name="Nat. Commun.">
        <title>Thousands of microbial genomes shed light on interconnected biogeochemical processes in an aquifer system.</title>
        <authorList>
            <person name="Anantharaman K."/>
            <person name="Brown C.T."/>
            <person name="Hug L.A."/>
            <person name="Sharon I."/>
            <person name="Castelle C.J."/>
            <person name="Probst A.J."/>
            <person name="Thomas B.C."/>
            <person name="Singh A."/>
            <person name="Wilkins M.J."/>
            <person name="Karaoz U."/>
            <person name="Brodie E.L."/>
            <person name="Williams K.H."/>
            <person name="Hubbard S.S."/>
            <person name="Banfield J.F."/>
        </authorList>
    </citation>
    <scope>NUCLEOTIDE SEQUENCE [LARGE SCALE GENOMIC DNA]</scope>
</reference>
<feature type="non-terminal residue" evidence="1">
    <location>
        <position position="1"/>
    </location>
</feature>
<dbReference type="GO" id="GO:0042054">
    <property type="term" value="F:histone methyltransferase activity"/>
    <property type="evidence" value="ECO:0007669"/>
    <property type="project" value="TreeGrafter"/>
</dbReference>
<gene>
    <name evidence="1" type="ORF">A2690_04950</name>
</gene>
<evidence type="ECO:0000313" key="1">
    <source>
        <dbReference type="EMBL" id="OGK16774.1"/>
    </source>
</evidence>
<dbReference type="Proteomes" id="UP000178372">
    <property type="component" value="Unassembled WGS sequence"/>
</dbReference>
<dbReference type="Pfam" id="PF06325">
    <property type="entry name" value="PrmA"/>
    <property type="match status" value="1"/>
</dbReference>
<accession>A0A1F7GD57</accession>
<organism evidence="1 2">
    <name type="scientific">Candidatus Roizmanbacteria bacterium RIFCSPHIGHO2_01_FULL_39_12b</name>
    <dbReference type="NCBI Taxonomy" id="1802030"/>
    <lineage>
        <taxon>Bacteria</taxon>
        <taxon>Candidatus Roizmaniibacteriota</taxon>
    </lineage>
</organism>
<name>A0A1F7GD57_9BACT</name>
<dbReference type="CDD" id="cd02440">
    <property type="entry name" value="AdoMet_MTases"/>
    <property type="match status" value="1"/>
</dbReference>
<dbReference type="InterPro" id="IPR025799">
    <property type="entry name" value="Arg_MeTrfase"/>
</dbReference>
<dbReference type="Gene3D" id="3.40.50.150">
    <property type="entry name" value="Vaccinia Virus protein VP39"/>
    <property type="match status" value="1"/>
</dbReference>
<proteinExistence type="predicted"/>
<comment type="caution">
    <text evidence="1">The sequence shown here is derived from an EMBL/GenBank/DDBJ whole genome shotgun (WGS) entry which is preliminary data.</text>
</comment>
<dbReference type="AlphaFoldDB" id="A0A1F7GD57"/>